<dbReference type="Proteomes" id="UP000007306">
    <property type="component" value="Chromosome 7"/>
</dbReference>
<dbReference type="Gramene" id="ORGLA07G0077300.1">
    <property type="protein sequence ID" value="ORGLA07G0077300.1"/>
    <property type="gene ID" value="ORGLA07G0077300"/>
</dbReference>
<reference evidence="1" key="1">
    <citation type="submission" date="2015-06" db="UniProtKB">
        <authorList>
            <consortium name="EnsemblPlants"/>
        </authorList>
    </citation>
    <scope>IDENTIFICATION</scope>
</reference>
<sequence length="71" mass="8490">ITYIAFVFSFQHTIRCYRDASLLRLSERYEEKILKDVVHSVQLLELKQFFSLDKDSDMEMFGSIKKLKKPD</sequence>
<reference evidence="1 2" key="2">
    <citation type="submission" date="2018-04" db="EMBL/GenBank/DDBJ databases">
        <title>OglaRS2 (Oryza glaberrima Reference Sequence Version 2).</title>
        <authorList>
            <person name="Zhang J."/>
            <person name="Kudrna D."/>
            <person name="Lee S."/>
            <person name="Talag J."/>
            <person name="Rajasekar S."/>
            <person name="Wing R.A."/>
        </authorList>
    </citation>
    <scope>NUCLEOTIDE SEQUENCE [LARGE SCALE GENOMIC DNA]</scope>
    <source>
        <strain evidence="1 2">cv. IRGC 96717</strain>
    </source>
</reference>
<dbReference type="EnsemblPlants" id="ORGLA07G0077300.1">
    <property type="protein sequence ID" value="ORGLA07G0077300.1"/>
    <property type="gene ID" value="ORGLA07G0077300"/>
</dbReference>
<dbReference type="HOGENOM" id="CLU_202906_0_0_1"/>
<evidence type="ECO:0000313" key="1">
    <source>
        <dbReference type="EnsemblPlants" id="ORGLA07G0077300.1"/>
    </source>
</evidence>
<protein>
    <submittedName>
        <fullName evidence="1">Uncharacterized protein</fullName>
    </submittedName>
</protein>
<evidence type="ECO:0000313" key="2">
    <source>
        <dbReference type="Proteomes" id="UP000007306"/>
    </source>
</evidence>
<dbReference type="AlphaFoldDB" id="I1Q9I1"/>
<accession>I1Q9I1</accession>
<name>I1Q9I1_ORYGL</name>
<keyword evidence="2" id="KW-1185">Reference proteome</keyword>
<proteinExistence type="predicted"/>
<organism evidence="1 2">
    <name type="scientific">Oryza glaberrima</name>
    <name type="common">African rice</name>
    <dbReference type="NCBI Taxonomy" id="4538"/>
    <lineage>
        <taxon>Eukaryota</taxon>
        <taxon>Viridiplantae</taxon>
        <taxon>Streptophyta</taxon>
        <taxon>Embryophyta</taxon>
        <taxon>Tracheophyta</taxon>
        <taxon>Spermatophyta</taxon>
        <taxon>Magnoliopsida</taxon>
        <taxon>Liliopsida</taxon>
        <taxon>Poales</taxon>
        <taxon>Poaceae</taxon>
        <taxon>BOP clade</taxon>
        <taxon>Oryzoideae</taxon>
        <taxon>Oryzeae</taxon>
        <taxon>Oryzinae</taxon>
        <taxon>Oryza</taxon>
    </lineage>
</organism>